<dbReference type="PROSITE" id="PS51257">
    <property type="entry name" value="PROKAR_LIPOPROTEIN"/>
    <property type="match status" value="1"/>
</dbReference>
<dbReference type="Pfam" id="PF16184">
    <property type="entry name" value="Cadherin_3"/>
    <property type="match status" value="1"/>
</dbReference>
<protein>
    <submittedName>
        <fullName evidence="5">Cadherin-like</fullName>
    </submittedName>
</protein>
<keyword evidence="2" id="KW-0964">Secreted</keyword>
<evidence type="ECO:0000256" key="2">
    <source>
        <dbReference type="ARBA" id="ARBA00022525"/>
    </source>
</evidence>
<sequence>MKTKMSIRAYLYFGILTFLLVWVSSCEIQEDFEYQHDNIDGKLEVSAWEYIQQNDSLALLENAITSAGLQSFYQDSETRTFIAPNNQSFRDYLQANGYSNLEAIPLPILRNILQYHIVNDKVIFSDPDLAESNFPIAYPTQNGQVMFLSHDTNFRGIINQGTNSQWQIVTSNLEPSNGVIHVVDALVYFSAPAGDPSAPDPSIVTDTIFPIYDTYVNGGTSSGTNYGSDPLIKVKNVTGDGLYDRKAFLMFDLNEFGEEGIITDLQLAIAVSFTHAKGVSLDAYQTPDTTWNEMGLTFDNAVFPDGEPIASITPTRVPQFQFDLTNFYLENEGLGRVSIMLDGEATTDETNDLASKEHPSLHPPMLIARLASGENTLEVLKNNSIQTASGDVFVMDNEILELTGAPAADIIYTVNSVPTNGWLIQGASILRPGDQFTQLDIDLQNLLYINDDQGASEDLVLLSAKDRTGSRIDEITINIEIQ</sequence>
<dbReference type="SUPFAM" id="SSF82153">
    <property type="entry name" value="FAS1 domain"/>
    <property type="match status" value="1"/>
</dbReference>
<evidence type="ECO:0000313" key="6">
    <source>
        <dbReference type="Proteomes" id="UP000190235"/>
    </source>
</evidence>
<dbReference type="InterPro" id="IPR055372">
    <property type="entry name" value="CBM96"/>
</dbReference>
<dbReference type="PROSITE" id="PS50213">
    <property type="entry name" value="FAS1"/>
    <property type="match status" value="1"/>
</dbReference>
<keyword evidence="6" id="KW-1185">Reference proteome</keyword>
<dbReference type="NCBIfam" id="NF033679">
    <property type="entry name" value="DNRLRE_dom"/>
    <property type="match status" value="1"/>
</dbReference>
<dbReference type="Gene3D" id="2.30.180.10">
    <property type="entry name" value="FAS1 domain"/>
    <property type="match status" value="1"/>
</dbReference>
<organism evidence="5 6">
    <name type="scientific">Salegentibacter salegens</name>
    <dbReference type="NCBI Taxonomy" id="143223"/>
    <lineage>
        <taxon>Bacteria</taxon>
        <taxon>Pseudomonadati</taxon>
        <taxon>Bacteroidota</taxon>
        <taxon>Flavobacteriia</taxon>
        <taxon>Flavobacteriales</taxon>
        <taxon>Flavobacteriaceae</taxon>
        <taxon>Salegentibacter</taxon>
    </lineage>
</organism>
<dbReference type="AlphaFoldDB" id="A0A1M7MDZ4"/>
<dbReference type="InterPro" id="IPR036378">
    <property type="entry name" value="FAS1_dom_sf"/>
</dbReference>
<accession>A0A1M7MDZ4</accession>
<dbReference type="Pfam" id="PF02469">
    <property type="entry name" value="Fasciclin"/>
    <property type="match status" value="1"/>
</dbReference>
<dbReference type="GO" id="GO:0005576">
    <property type="term" value="C:extracellular region"/>
    <property type="evidence" value="ECO:0007669"/>
    <property type="project" value="UniProtKB-SubCell"/>
</dbReference>
<dbReference type="RefSeq" id="WP_197686257.1">
    <property type="nucleotide sequence ID" value="NZ_LT670848.1"/>
</dbReference>
<evidence type="ECO:0000256" key="3">
    <source>
        <dbReference type="ARBA" id="ARBA00022729"/>
    </source>
</evidence>
<proteinExistence type="predicted"/>
<dbReference type="STRING" id="143223.SAMN05878281_2429"/>
<dbReference type="InterPro" id="IPR000782">
    <property type="entry name" value="FAS1_domain"/>
</dbReference>
<name>A0A1M7MDZ4_9FLAO</name>
<reference evidence="6" key="1">
    <citation type="submission" date="2016-11" db="EMBL/GenBank/DDBJ databases">
        <authorList>
            <person name="Varghese N."/>
            <person name="Submissions S."/>
        </authorList>
    </citation>
    <scope>NUCLEOTIDE SEQUENCE [LARGE SCALE GENOMIC DNA]</scope>
    <source>
        <strain evidence="6">ACAM 48</strain>
    </source>
</reference>
<evidence type="ECO:0000256" key="1">
    <source>
        <dbReference type="ARBA" id="ARBA00004613"/>
    </source>
</evidence>
<dbReference type="Proteomes" id="UP000190235">
    <property type="component" value="Chromosome I"/>
</dbReference>
<evidence type="ECO:0000313" key="5">
    <source>
        <dbReference type="EMBL" id="SHM89022.1"/>
    </source>
</evidence>
<comment type="subcellular location">
    <subcellularLocation>
        <location evidence="1">Secreted</location>
    </subcellularLocation>
</comment>
<dbReference type="Pfam" id="PF24517">
    <property type="entry name" value="CBM96"/>
    <property type="match status" value="1"/>
</dbReference>
<dbReference type="SMART" id="SM00554">
    <property type="entry name" value="FAS1"/>
    <property type="match status" value="1"/>
</dbReference>
<evidence type="ECO:0000259" key="4">
    <source>
        <dbReference type="PROSITE" id="PS50213"/>
    </source>
</evidence>
<keyword evidence="3" id="KW-0732">Signal</keyword>
<gene>
    <name evidence="5" type="ORF">SAMN05878281_2429</name>
</gene>
<dbReference type="EMBL" id="LT670848">
    <property type="protein sequence ID" value="SHM89022.1"/>
    <property type="molecule type" value="Genomic_DNA"/>
</dbReference>
<feature type="domain" description="FAS1" evidence="4">
    <location>
        <begin position="44"/>
        <end position="187"/>
    </location>
</feature>